<organism evidence="3 4">
    <name type="scientific">Estrella lausannensis</name>
    <dbReference type="NCBI Taxonomy" id="483423"/>
    <lineage>
        <taxon>Bacteria</taxon>
        <taxon>Pseudomonadati</taxon>
        <taxon>Chlamydiota</taxon>
        <taxon>Chlamydiia</taxon>
        <taxon>Parachlamydiales</taxon>
        <taxon>Candidatus Criblamydiaceae</taxon>
        <taxon>Estrella</taxon>
    </lineage>
</organism>
<sequence>MDIDFHHFRNVYSTNTWALQNAKLLPRNRLTVVSADEQAAGRGRQANKWESPAFLNLYATFCLFLPMRQDIPNLPQILALAAIEILKGEGLEPRIKWPNDIYVGNKKIGGILSETLDFGGERFIAIGLGLNVNMPKENLAAIPSPATSLLNELQKEFSVDEILKKITHQFNAYVEIFIEKGFGHFLDQFKRNMILNQKIQFKDSNRKLYEGKGMDISADGSLKLLLENGDVKVFQSGELIEGKGKKLT</sequence>
<dbReference type="PANTHER" id="PTHR12835:SF5">
    <property type="entry name" value="BIOTIN--PROTEIN LIGASE"/>
    <property type="match status" value="1"/>
</dbReference>
<dbReference type="CDD" id="cd16442">
    <property type="entry name" value="BPL"/>
    <property type="match status" value="1"/>
</dbReference>
<feature type="domain" description="BPL/LPL catalytic" evidence="2">
    <location>
        <begin position="1"/>
        <end position="178"/>
    </location>
</feature>
<dbReference type="EMBL" id="CWGJ01000025">
    <property type="protein sequence ID" value="CRX38964.1"/>
    <property type="molecule type" value="Genomic_DNA"/>
</dbReference>
<dbReference type="EC" id="6.3.4.15" evidence="3"/>
<reference evidence="4" key="1">
    <citation type="submission" date="2015-06" db="EMBL/GenBank/DDBJ databases">
        <authorList>
            <person name="Bertelli C."/>
        </authorList>
    </citation>
    <scope>NUCLEOTIDE SEQUENCE [LARGE SCALE GENOMIC DNA]</scope>
    <source>
        <strain evidence="4">CRIB-30</strain>
    </source>
</reference>
<gene>
    <name evidence="3" type="primary">birA</name>
    <name evidence="3" type="ORF">ELAC_1636</name>
</gene>
<dbReference type="GO" id="GO:0005737">
    <property type="term" value="C:cytoplasm"/>
    <property type="evidence" value="ECO:0007669"/>
    <property type="project" value="TreeGrafter"/>
</dbReference>
<dbReference type="PANTHER" id="PTHR12835">
    <property type="entry name" value="BIOTIN PROTEIN LIGASE"/>
    <property type="match status" value="1"/>
</dbReference>
<dbReference type="RefSeq" id="WP_098038825.1">
    <property type="nucleotide sequence ID" value="NZ_CWGJ01000025.1"/>
</dbReference>
<dbReference type="InterPro" id="IPR004143">
    <property type="entry name" value="BPL_LPL_catalytic"/>
</dbReference>
<evidence type="ECO:0000256" key="1">
    <source>
        <dbReference type="ARBA" id="ARBA00022598"/>
    </source>
</evidence>
<dbReference type="AlphaFoldDB" id="A0A0H5DT28"/>
<keyword evidence="1 3" id="KW-0436">Ligase</keyword>
<name>A0A0H5DT28_9BACT</name>
<accession>A0A0H5DT28</accession>
<evidence type="ECO:0000313" key="4">
    <source>
        <dbReference type="Proteomes" id="UP000220251"/>
    </source>
</evidence>
<protein>
    <submittedName>
        <fullName evidence="3">Biotin-[acetyl-CoA-carboxylase] ligase</fullName>
        <ecNumber evidence="3">6.3.4.15</ecNumber>
    </submittedName>
</protein>
<evidence type="ECO:0000259" key="2">
    <source>
        <dbReference type="PROSITE" id="PS51733"/>
    </source>
</evidence>
<dbReference type="Pfam" id="PF03099">
    <property type="entry name" value="BPL_LplA_LipB"/>
    <property type="match status" value="1"/>
</dbReference>
<dbReference type="SUPFAM" id="SSF55681">
    <property type="entry name" value="Class II aaRS and biotin synthetases"/>
    <property type="match status" value="1"/>
</dbReference>
<dbReference type="Gene3D" id="3.30.930.10">
    <property type="entry name" value="Bira Bifunctional Protein, Domain 2"/>
    <property type="match status" value="1"/>
</dbReference>
<dbReference type="NCBIfam" id="TIGR00121">
    <property type="entry name" value="birA_ligase"/>
    <property type="match status" value="1"/>
</dbReference>
<evidence type="ECO:0000313" key="3">
    <source>
        <dbReference type="EMBL" id="CRX38964.1"/>
    </source>
</evidence>
<keyword evidence="4" id="KW-1185">Reference proteome</keyword>
<dbReference type="InterPro" id="IPR045864">
    <property type="entry name" value="aa-tRNA-synth_II/BPL/LPL"/>
</dbReference>
<dbReference type="OrthoDB" id="9807064at2"/>
<dbReference type="PROSITE" id="PS51733">
    <property type="entry name" value="BPL_LPL_CATALYTIC"/>
    <property type="match status" value="1"/>
</dbReference>
<dbReference type="InterPro" id="IPR004408">
    <property type="entry name" value="Biotin_CoA_COase_ligase"/>
</dbReference>
<dbReference type="Proteomes" id="UP000220251">
    <property type="component" value="Unassembled WGS sequence"/>
</dbReference>
<proteinExistence type="predicted"/>
<dbReference type="GO" id="GO:0004077">
    <property type="term" value="F:biotin--[biotin carboxyl-carrier protein] ligase activity"/>
    <property type="evidence" value="ECO:0007669"/>
    <property type="project" value="UniProtKB-EC"/>
</dbReference>